<sequence length="119" mass="13883">MRNVLKSYQKRLVNLSSNNKSLLLRKLLKGQYIDVHRFDFLQKESSFSIIKKLIEGKNKIPLTPLADSRDEQVNLVSRDLTRLERLNKFLFDEHGSKDLYVGWPFVRGKFSDGTHVHAP</sequence>
<evidence type="ECO:0000313" key="1">
    <source>
        <dbReference type="EMBL" id="VAW27644.1"/>
    </source>
</evidence>
<dbReference type="AlphaFoldDB" id="A0A3B0V6N8"/>
<proteinExistence type="predicted"/>
<protein>
    <submittedName>
        <fullName evidence="1">Uncharacterized protein</fullName>
    </submittedName>
</protein>
<gene>
    <name evidence="1" type="ORF">MNBD_BACTEROID06-1595</name>
</gene>
<feature type="non-terminal residue" evidence="1">
    <location>
        <position position="119"/>
    </location>
</feature>
<reference evidence="1" key="1">
    <citation type="submission" date="2018-06" db="EMBL/GenBank/DDBJ databases">
        <authorList>
            <person name="Zhirakovskaya E."/>
        </authorList>
    </citation>
    <scope>NUCLEOTIDE SEQUENCE</scope>
</reference>
<name>A0A3B0V6N8_9ZZZZ</name>
<dbReference type="EMBL" id="UOES01000277">
    <property type="protein sequence ID" value="VAW27644.1"/>
    <property type="molecule type" value="Genomic_DNA"/>
</dbReference>
<organism evidence="1">
    <name type="scientific">hydrothermal vent metagenome</name>
    <dbReference type="NCBI Taxonomy" id="652676"/>
    <lineage>
        <taxon>unclassified sequences</taxon>
        <taxon>metagenomes</taxon>
        <taxon>ecological metagenomes</taxon>
    </lineage>
</organism>
<accession>A0A3B0V6N8</accession>